<comment type="caution">
    <text evidence="2">The sequence shown here is derived from an EMBL/GenBank/DDBJ whole genome shotgun (WGS) entry which is preliminary data.</text>
</comment>
<accession>A0ABV8KU97</accession>
<evidence type="ECO:0000313" key="2">
    <source>
        <dbReference type="EMBL" id="MFC4109644.1"/>
    </source>
</evidence>
<reference evidence="3" key="1">
    <citation type="journal article" date="2019" name="Int. J. Syst. Evol. Microbiol.">
        <title>The Global Catalogue of Microorganisms (GCM) 10K type strain sequencing project: providing services to taxonomists for standard genome sequencing and annotation.</title>
        <authorList>
            <consortium name="The Broad Institute Genomics Platform"/>
            <consortium name="The Broad Institute Genome Sequencing Center for Infectious Disease"/>
            <person name="Wu L."/>
            <person name="Ma J."/>
        </authorList>
    </citation>
    <scope>NUCLEOTIDE SEQUENCE [LARGE SCALE GENOMIC DNA]</scope>
    <source>
        <strain evidence="3">2902at01</strain>
    </source>
</reference>
<evidence type="ECO:0000313" key="3">
    <source>
        <dbReference type="Proteomes" id="UP001595868"/>
    </source>
</evidence>
<keyword evidence="3" id="KW-1185">Reference proteome</keyword>
<proteinExistence type="predicted"/>
<organism evidence="2 3">
    <name type="scientific">Micromonospora zhanjiangensis</name>
    <dbReference type="NCBI Taxonomy" id="1522057"/>
    <lineage>
        <taxon>Bacteria</taxon>
        <taxon>Bacillati</taxon>
        <taxon>Actinomycetota</taxon>
        <taxon>Actinomycetes</taxon>
        <taxon>Micromonosporales</taxon>
        <taxon>Micromonosporaceae</taxon>
        <taxon>Micromonospora</taxon>
    </lineage>
</organism>
<dbReference type="EMBL" id="JBHSBN010000027">
    <property type="protein sequence ID" value="MFC4109644.1"/>
    <property type="molecule type" value="Genomic_DNA"/>
</dbReference>
<dbReference type="SUPFAM" id="SSF143422">
    <property type="entry name" value="Transposase IS200-like"/>
    <property type="match status" value="1"/>
</dbReference>
<protein>
    <submittedName>
        <fullName evidence="2">Transposase</fullName>
    </submittedName>
</protein>
<dbReference type="InterPro" id="IPR036515">
    <property type="entry name" value="Transposase_17_sf"/>
</dbReference>
<dbReference type="RefSeq" id="WP_377551286.1">
    <property type="nucleotide sequence ID" value="NZ_JBHSBN010000027.1"/>
</dbReference>
<dbReference type="Gene3D" id="3.30.70.1290">
    <property type="entry name" value="Transposase IS200-like"/>
    <property type="match status" value="1"/>
</dbReference>
<evidence type="ECO:0000259" key="1">
    <source>
        <dbReference type="Pfam" id="PF01797"/>
    </source>
</evidence>
<dbReference type="Pfam" id="PF01797">
    <property type="entry name" value="Y1_Tnp"/>
    <property type="match status" value="1"/>
</dbReference>
<dbReference type="InterPro" id="IPR002686">
    <property type="entry name" value="Transposase_17"/>
</dbReference>
<name>A0ABV8KU97_9ACTN</name>
<sequence length="78" mass="8961">MVFATTYRRDALTGQILTRCNEITRVTARRLRQEHDAHLPRYLRGGHPWSPSYFAGSCDGPPLTAVHDYIDNQKYPNS</sequence>
<gene>
    <name evidence="2" type="ORF">ACFOX0_27390</name>
</gene>
<dbReference type="Proteomes" id="UP001595868">
    <property type="component" value="Unassembled WGS sequence"/>
</dbReference>
<feature type="domain" description="Transposase IS200-like" evidence="1">
    <location>
        <begin position="21"/>
        <end position="73"/>
    </location>
</feature>